<dbReference type="PROSITE" id="PS00372">
    <property type="entry name" value="PTS_EIIA_TYPE_2_HIS"/>
    <property type="match status" value="1"/>
</dbReference>
<evidence type="ECO:0000256" key="11">
    <source>
        <dbReference type="SAM" id="Phobius"/>
    </source>
</evidence>
<dbReference type="GO" id="GO:0090563">
    <property type="term" value="F:protein-phosphocysteine-sugar phosphotransferase activity"/>
    <property type="evidence" value="ECO:0007669"/>
    <property type="project" value="TreeGrafter"/>
</dbReference>
<dbReference type="Pfam" id="PF00359">
    <property type="entry name" value="PTS_EIIA_2"/>
    <property type="match status" value="1"/>
</dbReference>
<feature type="transmembrane region" description="Helical" evidence="11">
    <location>
        <begin position="414"/>
        <end position="437"/>
    </location>
</feature>
<keyword evidence="6 15" id="KW-0808">Transferase</keyword>
<dbReference type="EMBL" id="LK933294">
    <property type="protein sequence ID" value="CDT60717.1"/>
    <property type="molecule type" value="Genomic_DNA"/>
</dbReference>
<evidence type="ECO:0000256" key="7">
    <source>
        <dbReference type="ARBA" id="ARBA00022683"/>
    </source>
</evidence>
<dbReference type="GO" id="GO:0009401">
    <property type="term" value="P:phosphoenolpyruvate-dependent sugar phosphotransferase system"/>
    <property type="evidence" value="ECO:0007669"/>
    <property type="project" value="UniProtKB-KW"/>
</dbReference>
<dbReference type="NCBIfam" id="TIGR00848">
    <property type="entry name" value="fruA"/>
    <property type="match status" value="1"/>
</dbReference>
<dbReference type="EMBL" id="LK932411">
    <property type="protein sequence ID" value="CDS89684.1"/>
    <property type="molecule type" value="Genomic_DNA"/>
</dbReference>
<dbReference type="PROSITE" id="PS51094">
    <property type="entry name" value="PTS_EIIA_TYPE_2"/>
    <property type="match status" value="1"/>
</dbReference>
<keyword evidence="8 11" id="KW-0812">Transmembrane</keyword>
<dbReference type="SUPFAM" id="SSF55804">
    <property type="entry name" value="Phoshotransferase/anion transport protein"/>
    <property type="match status" value="1"/>
</dbReference>
<evidence type="ECO:0000313" key="17">
    <source>
        <dbReference type="EMBL" id="CDT60717.1"/>
    </source>
</evidence>
<dbReference type="InterPro" id="IPR004715">
    <property type="entry name" value="PTS_IIA_fruc"/>
</dbReference>
<evidence type="ECO:0000256" key="6">
    <source>
        <dbReference type="ARBA" id="ARBA00022679"/>
    </source>
</evidence>
<reference evidence="15" key="1">
    <citation type="submission" date="2014-07" db="EMBL/GenBank/DDBJ databases">
        <authorList>
            <person name="Monot Marc"/>
        </authorList>
    </citation>
    <scope>NUCLEOTIDE SEQUENCE</scope>
    <source>
        <strain evidence="17">7032989</strain>
        <strain evidence="16">7032994</strain>
    </source>
</reference>
<dbReference type="PANTHER" id="PTHR30505">
    <property type="entry name" value="FRUCTOSE-LIKE PERMEASE"/>
    <property type="match status" value="1"/>
</dbReference>
<evidence type="ECO:0000256" key="9">
    <source>
        <dbReference type="ARBA" id="ARBA00022989"/>
    </source>
</evidence>
<evidence type="ECO:0000259" key="13">
    <source>
        <dbReference type="PROSITE" id="PS51099"/>
    </source>
</evidence>
<protein>
    <submittedName>
        <fullName evidence="16">PTS system fructose-specific EIIABC component</fullName>
        <ecNumber evidence="16">2.7.1.-</ecNumber>
    </submittedName>
    <submittedName>
        <fullName evidence="15">PTS system, fructose-like IIABC component</fullName>
        <ecNumber evidence="15 16">2.7.1.69</ecNumber>
    </submittedName>
</protein>
<organism evidence="15">
    <name type="scientific">Clostridioides difficile</name>
    <name type="common">Peptoclostridium difficile</name>
    <dbReference type="NCBI Taxonomy" id="1496"/>
    <lineage>
        <taxon>Bacteria</taxon>
        <taxon>Bacillati</taxon>
        <taxon>Bacillota</taxon>
        <taxon>Clostridia</taxon>
        <taxon>Peptostreptococcales</taxon>
        <taxon>Peptostreptococcaceae</taxon>
        <taxon>Clostridioides</taxon>
    </lineage>
</organism>
<accession>A0A069AIJ0</accession>
<dbReference type="InterPro" id="IPR002178">
    <property type="entry name" value="PTS_EIIA_type-2_dom"/>
</dbReference>
<evidence type="ECO:0000256" key="8">
    <source>
        <dbReference type="ARBA" id="ARBA00022692"/>
    </source>
</evidence>
<dbReference type="InterPro" id="IPR006327">
    <property type="entry name" value="PTS_IIC_fruc"/>
</dbReference>
<feature type="transmembrane region" description="Helical" evidence="11">
    <location>
        <begin position="584"/>
        <end position="612"/>
    </location>
</feature>
<dbReference type="NCBIfam" id="TIGR01427">
    <property type="entry name" value="PTS_IIC_fructo"/>
    <property type="match status" value="1"/>
</dbReference>
<evidence type="ECO:0000256" key="1">
    <source>
        <dbReference type="ARBA" id="ARBA00004429"/>
    </source>
</evidence>
<keyword evidence="7" id="KW-0598">Phosphotransferase system</keyword>
<dbReference type="InterPro" id="IPR050864">
    <property type="entry name" value="Bacterial_PTS_Sugar_Transport"/>
</dbReference>
<evidence type="ECO:0000256" key="4">
    <source>
        <dbReference type="ARBA" id="ARBA00022553"/>
    </source>
</evidence>
<dbReference type="EC" id="2.7.1.69" evidence="15 16"/>
<dbReference type="RefSeq" id="WP_021390303.1">
    <property type="nucleotide sequence ID" value="NZ_BBYB01000112.1"/>
</dbReference>
<dbReference type="EMBL" id="LK932525">
    <property type="protein sequence ID" value="CDS89059.1"/>
    <property type="molecule type" value="Genomic_DNA"/>
</dbReference>
<keyword evidence="4" id="KW-0597">Phosphoprotein</keyword>
<comment type="subcellular location">
    <subcellularLocation>
        <location evidence="1">Cell inner membrane</location>
        <topology evidence="1">Multi-pass membrane protein</topology>
    </subcellularLocation>
</comment>
<dbReference type="Gene3D" id="3.40.930.10">
    <property type="entry name" value="Mannitol-specific EII, Chain A"/>
    <property type="match status" value="1"/>
</dbReference>
<dbReference type="EC" id="2.7.1.-" evidence="16"/>
<dbReference type="InterPro" id="IPR003353">
    <property type="entry name" value="PTS_IIB_fruc"/>
</dbReference>
<feature type="domain" description="PTS EIIC type-2" evidence="14">
    <location>
        <begin position="287"/>
        <end position="625"/>
    </location>
</feature>
<dbReference type="InterPro" id="IPR036095">
    <property type="entry name" value="PTS_EIIB-like_sf"/>
</dbReference>
<dbReference type="PANTHER" id="PTHR30505:SF28">
    <property type="entry name" value="PTS SYSTEM 2-O-ALPHA-MANNOSYL-D-GLYCERATE-SPECIFIC EIIABC COMPONENT"/>
    <property type="match status" value="1"/>
</dbReference>
<feature type="transmembrane region" description="Helical" evidence="11">
    <location>
        <begin position="556"/>
        <end position="577"/>
    </location>
</feature>
<evidence type="ECO:0000256" key="2">
    <source>
        <dbReference type="ARBA" id="ARBA00022448"/>
    </source>
</evidence>
<dbReference type="PROSITE" id="PS51099">
    <property type="entry name" value="PTS_EIIB_TYPE_2"/>
    <property type="match status" value="1"/>
</dbReference>
<sequence>MIGKILRSDCIVLDKQLQTKKDVINYMANHLYHGNYINNKEKFIADINKREKESSTNMGNLIAIPHAKSNVVNQPVMMYLRTDREITDNDGQKLRSFFMIAVPESGSDEHLKIISKLATYLMEENFLKHLLSAETPYEILSIFNNKAAESGDFSNNQNKGLIVGITGCPTGIAHTFMAKKALEEAGQELGYEVKIETHGAIGVENKLTKEDIKRAEYVIIACDKEVQLSRFIGKKVLQKKVVDAKNVSLAKNLIINAENGMAKEIKPGGKTLEDSKEMLQGSEKKGVYKHLMSGVSEMIPFVVIGGIGIAIAFMFGIFASDPTHETYNPIAGFFGQLGGDSAFKLFIPILAGFIAKSIAGRQGFAPAMIAGFMAVIGGSGFIGGMVAGFATGYIALGVMKITENLPDVLKGVNAVLICPLLIAFTSGAIMFFVVNTPASWLNEALQSWLQSMSGTNKVLLGAILAGMMASDMGGPINKTASAFGLAMFSSNIFEPSAALMVGGMVPPLAISLAMLIFKNKFTKEERKSSLPTAIMGASFITEGAIPFAAADPLRMIPANIIGSCIGGAICMSLDITLMAPHGGIFVIPFACSAPVAYIACILIGTVITALIIGVTKPTIRSENSKVELLGA</sequence>
<dbReference type="InterPro" id="IPR013014">
    <property type="entry name" value="PTS_EIIC_2"/>
</dbReference>
<feature type="transmembrane region" description="Helical" evidence="11">
    <location>
        <begin position="367"/>
        <end position="394"/>
    </location>
</feature>
<feature type="transmembrane region" description="Helical" evidence="11">
    <location>
        <begin position="330"/>
        <end position="355"/>
    </location>
</feature>
<dbReference type="NCBIfam" id="TIGR00829">
    <property type="entry name" value="FRU"/>
    <property type="match status" value="1"/>
</dbReference>
<keyword evidence="9 11" id="KW-1133">Transmembrane helix</keyword>
<dbReference type="CDD" id="cd05569">
    <property type="entry name" value="PTS_IIB_fructose"/>
    <property type="match status" value="1"/>
</dbReference>
<gene>
    <name evidence="16" type="primary">fruA</name>
    <name evidence="17" type="ORF">BN1095_600013</name>
    <name evidence="15" type="ORF">BN1096_700320</name>
    <name evidence="16" type="ORF">BN1097_710320</name>
</gene>
<dbReference type="PROSITE" id="PS51104">
    <property type="entry name" value="PTS_EIIC_TYPE_2"/>
    <property type="match status" value="1"/>
</dbReference>
<proteinExistence type="predicted"/>
<evidence type="ECO:0000259" key="14">
    <source>
        <dbReference type="PROSITE" id="PS51104"/>
    </source>
</evidence>
<feature type="domain" description="PTS EIIB type-2" evidence="13">
    <location>
        <begin position="162"/>
        <end position="257"/>
    </location>
</feature>
<evidence type="ECO:0000256" key="10">
    <source>
        <dbReference type="ARBA" id="ARBA00023136"/>
    </source>
</evidence>
<dbReference type="Gene3D" id="3.40.50.2300">
    <property type="match status" value="1"/>
</dbReference>
<dbReference type="GO" id="GO:0022877">
    <property type="term" value="F:protein-N(PI)-phosphohistidine-fructose phosphotransferase system transporter activity"/>
    <property type="evidence" value="ECO:0007669"/>
    <property type="project" value="InterPro"/>
</dbReference>
<evidence type="ECO:0000256" key="5">
    <source>
        <dbReference type="ARBA" id="ARBA00022597"/>
    </source>
</evidence>
<dbReference type="Pfam" id="PF02302">
    <property type="entry name" value="PTS_IIB"/>
    <property type="match status" value="1"/>
</dbReference>
<dbReference type="CDD" id="cd00211">
    <property type="entry name" value="PTS_IIA_fru"/>
    <property type="match status" value="1"/>
</dbReference>
<dbReference type="AlphaFoldDB" id="A0A069AIJ0"/>
<evidence type="ECO:0000313" key="15">
    <source>
        <dbReference type="EMBL" id="CDS89059.1"/>
    </source>
</evidence>
<dbReference type="InterPro" id="IPR016152">
    <property type="entry name" value="PTrfase/Anion_transptr"/>
</dbReference>
<dbReference type="GO" id="GO:0005886">
    <property type="term" value="C:plasma membrane"/>
    <property type="evidence" value="ECO:0007669"/>
    <property type="project" value="UniProtKB-SubCell"/>
</dbReference>
<dbReference type="SUPFAM" id="SSF52794">
    <property type="entry name" value="PTS system IIB component-like"/>
    <property type="match status" value="1"/>
</dbReference>
<keyword evidence="3" id="KW-1003">Cell membrane</keyword>
<evidence type="ECO:0000313" key="16">
    <source>
        <dbReference type="EMBL" id="CDS89684.1"/>
    </source>
</evidence>
<evidence type="ECO:0000259" key="12">
    <source>
        <dbReference type="PROSITE" id="PS51094"/>
    </source>
</evidence>
<feature type="domain" description="PTS EIIA type-2" evidence="12">
    <location>
        <begin position="4"/>
        <end position="146"/>
    </location>
</feature>
<evidence type="ECO:0000256" key="3">
    <source>
        <dbReference type="ARBA" id="ARBA00022475"/>
    </source>
</evidence>
<keyword evidence="5" id="KW-0762">Sugar transport</keyword>
<dbReference type="GO" id="GO:0005351">
    <property type="term" value="F:carbohydrate:proton symporter activity"/>
    <property type="evidence" value="ECO:0007669"/>
    <property type="project" value="InterPro"/>
</dbReference>
<dbReference type="InterPro" id="IPR013011">
    <property type="entry name" value="PTS_EIIB_2"/>
</dbReference>
<name>A0A069AIJ0_CLODI</name>
<feature type="transmembrane region" description="Helical" evidence="11">
    <location>
        <begin position="298"/>
        <end position="318"/>
    </location>
</feature>
<keyword evidence="10 11" id="KW-0472">Membrane</keyword>
<feature type="transmembrane region" description="Helical" evidence="11">
    <location>
        <begin position="496"/>
        <end position="517"/>
    </location>
</feature>
<keyword evidence="2" id="KW-0813">Transport</keyword>
<dbReference type="InterPro" id="IPR003501">
    <property type="entry name" value="PTS_EIIB_2/3"/>
</dbReference>